<feature type="transmembrane region" description="Helical" evidence="2">
    <location>
        <begin position="24"/>
        <end position="48"/>
    </location>
</feature>
<gene>
    <name evidence="4" type="ORF">ESZ50_05620</name>
</gene>
<evidence type="ECO:0000256" key="2">
    <source>
        <dbReference type="SAM" id="Phobius"/>
    </source>
</evidence>
<comment type="similarity">
    <text evidence="1">Belongs to the UPF0177 family.</text>
</comment>
<evidence type="ECO:0000259" key="3">
    <source>
        <dbReference type="Pfam" id="PF02517"/>
    </source>
</evidence>
<organism evidence="4 5">
    <name type="scientific">Weissella muntiaci</name>
    <dbReference type="NCBI Taxonomy" id="2508881"/>
    <lineage>
        <taxon>Bacteria</taxon>
        <taxon>Bacillati</taxon>
        <taxon>Bacillota</taxon>
        <taxon>Bacilli</taxon>
        <taxon>Lactobacillales</taxon>
        <taxon>Lactobacillaceae</taxon>
        <taxon>Weissella</taxon>
    </lineage>
</organism>
<dbReference type="InterPro" id="IPR003675">
    <property type="entry name" value="Rce1/LyrA-like_dom"/>
</dbReference>
<keyword evidence="2" id="KW-1133">Transmembrane helix</keyword>
<evidence type="ECO:0000313" key="5">
    <source>
        <dbReference type="Proteomes" id="UP000371977"/>
    </source>
</evidence>
<dbReference type="RefSeq" id="WP_148622614.1">
    <property type="nucleotide sequence ID" value="NZ_SDGZ01000014.1"/>
</dbReference>
<name>A0A6C2C7I4_9LACO</name>
<dbReference type="Proteomes" id="UP000371977">
    <property type="component" value="Unassembled WGS sequence"/>
</dbReference>
<dbReference type="OrthoDB" id="2661755at2"/>
<protein>
    <submittedName>
        <fullName evidence="4">CPBP family intramembrane metalloprotease</fullName>
    </submittedName>
</protein>
<proteinExistence type="inferred from homology"/>
<feature type="domain" description="CAAX prenyl protease 2/Lysostaphin resistance protein A-like" evidence="3">
    <location>
        <begin position="146"/>
        <end position="244"/>
    </location>
</feature>
<feature type="transmembrane region" description="Helical" evidence="2">
    <location>
        <begin position="60"/>
        <end position="84"/>
    </location>
</feature>
<dbReference type="AlphaFoldDB" id="A0A6C2C7I4"/>
<evidence type="ECO:0000313" key="4">
    <source>
        <dbReference type="EMBL" id="TYC49622.1"/>
    </source>
</evidence>
<dbReference type="GO" id="GO:0006508">
    <property type="term" value="P:proteolysis"/>
    <property type="evidence" value="ECO:0007669"/>
    <property type="project" value="UniProtKB-KW"/>
</dbReference>
<feature type="transmembrane region" description="Helical" evidence="2">
    <location>
        <begin position="104"/>
        <end position="123"/>
    </location>
</feature>
<evidence type="ECO:0000256" key="1">
    <source>
        <dbReference type="ARBA" id="ARBA00009067"/>
    </source>
</evidence>
<sequence length="260" mass="28863">MSQIPLMQGKNQLPLYDDNQQISFLKAVMLIVIPVVVFWAVLSFSSLYDAQIKKSIDNKVILWWIGEFTTAIIPFLLIVGGIYLTIGEKIATVLSKTIKGHWKSVIYTILIMFVYSSISISVLKSVGYSIVADKANSDVTTIAGFTTTLIFSIIELFNEELMGIFVLLGAAIISQKYIGLSRNFSLFIGVIISATLFGALHYDAYSGHLLEMFVTISGLRIILDILYLRTKSIRATFAAHFLYDNIGFGLTLLTALANKH</sequence>
<dbReference type="GO" id="GO:0004175">
    <property type="term" value="F:endopeptidase activity"/>
    <property type="evidence" value="ECO:0007669"/>
    <property type="project" value="UniProtKB-ARBA"/>
</dbReference>
<comment type="caution">
    <text evidence="4">The sequence shown here is derived from an EMBL/GenBank/DDBJ whole genome shotgun (WGS) entry which is preliminary data.</text>
</comment>
<keyword evidence="2" id="KW-0472">Membrane</keyword>
<keyword evidence="4" id="KW-0378">Hydrolase</keyword>
<reference evidence="4 5" key="1">
    <citation type="submission" date="2019-01" db="EMBL/GenBank/DDBJ databases">
        <title>Weissella sp. nov., a novel lactic acid bacterium isolated from animal feces.</title>
        <authorList>
            <person name="Wang L.-T."/>
        </authorList>
    </citation>
    <scope>NUCLEOTIDE SEQUENCE [LARGE SCALE GENOMIC DNA]</scope>
    <source>
        <strain evidence="4 5">8H-2</strain>
    </source>
</reference>
<feature type="transmembrane region" description="Helical" evidence="2">
    <location>
        <begin position="235"/>
        <end position="257"/>
    </location>
</feature>
<dbReference type="GO" id="GO:0008237">
    <property type="term" value="F:metallopeptidase activity"/>
    <property type="evidence" value="ECO:0007669"/>
    <property type="project" value="UniProtKB-KW"/>
</dbReference>
<dbReference type="EMBL" id="SDGZ01000014">
    <property type="protein sequence ID" value="TYC49622.1"/>
    <property type="molecule type" value="Genomic_DNA"/>
</dbReference>
<keyword evidence="2" id="KW-0812">Transmembrane</keyword>
<keyword evidence="4" id="KW-0482">Metalloprotease</keyword>
<feature type="transmembrane region" description="Helical" evidence="2">
    <location>
        <begin position="208"/>
        <end position="228"/>
    </location>
</feature>
<feature type="transmembrane region" description="Helical" evidence="2">
    <location>
        <begin position="184"/>
        <end position="202"/>
    </location>
</feature>
<keyword evidence="4" id="KW-0645">Protease</keyword>
<dbReference type="GO" id="GO:0080120">
    <property type="term" value="P:CAAX-box protein maturation"/>
    <property type="evidence" value="ECO:0007669"/>
    <property type="project" value="UniProtKB-ARBA"/>
</dbReference>
<accession>A0A6C2C7I4</accession>
<keyword evidence="5" id="KW-1185">Reference proteome</keyword>
<dbReference type="Pfam" id="PF02517">
    <property type="entry name" value="Rce1-like"/>
    <property type="match status" value="1"/>
</dbReference>